<name>M2AG05_9BACT</name>
<evidence type="ECO:0000313" key="2">
    <source>
        <dbReference type="EMBL" id="EMB16030.1"/>
    </source>
</evidence>
<dbReference type="Proteomes" id="UP000011529">
    <property type="component" value="Unassembled WGS sequence"/>
</dbReference>
<gene>
    <name evidence="2" type="ORF">RE6C_03237</name>
</gene>
<evidence type="ECO:0000256" key="1">
    <source>
        <dbReference type="SAM" id="MobiDB-lite"/>
    </source>
</evidence>
<reference evidence="2" key="1">
    <citation type="submission" date="2012-11" db="EMBL/GenBank/DDBJ databases">
        <title>Permanent draft genomes of Rhodopirellula europaea strain SH398 and 6C.</title>
        <authorList>
            <person name="Richter M."/>
            <person name="Richter-Heitmann T."/>
            <person name="Frank C."/>
            <person name="Harder J."/>
            <person name="Glockner F.O."/>
        </authorList>
    </citation>
    <scope>NUCLEOTIDE SEQUENCE</scope>
    <source>
        <strain evidence="2">6C</strain>
    </source>
</reference>
<comment type="caution">
    <text evidence="2">The sequence shown here is derived from an EMBL/GenBank/DDBJ whole genome shotgun (WGS) entry which is preliminary data.</text>
</comment>
<protein>
    <submittedName>
        <fullName evidence="2">Uncharacterized protein</fullName>
    </submittedName>
</protein>
<proteinExistence type="predicted"/>
<reference evidence="2" key="2">
    <citation type="journal article" date="2013" name="Mar. Genomics">
        <title>Expression of sulfatases in Rhodopirellula baltica and the diversity of sulfatases in the genus Rhodopirellula.</title>
        <authorList>
            <person name="Wegner C.E."/>
            <person name="Richter-Heitmann T."/>
            <person name="Klindworth A."/>
            <person name="Klockow C."/>
            <person name="Richter M."/>
            <person name="Achstetter T."/>
            <person name="Glockner F.O."/>
            <person name="Harder J."/>
        </authorList>
    </citation>
    <scope>NUCLEOTIDE SEQUENCE [LARGE SCALE GENOMIC DNA]</scope>
    <source>
        <strain evidence="2">6C</strain>
    </source>
</reference>
<accession>M2AG05</accession>
<dbReference type="EMBL" id="ANMO01000140">
    <property type="protein sequence ID" value="EMB16030.1"/>
    <property type="molecule type" value="Genomic_DNA"/>
</dbReference>
<evidence type="ECO:0000313" key="3">
    <source>
        <dbReference type="Proteomes" id="UP000011529"/>
    </source>
</evidence>
<keyword evidence="3" id="KW-1185">Reference proteome</keyword>
<organism evidence="2 3">
    <name type="scientific">Rhodopirellula europaea 6C</name>
    <dbReference type="NCBI Taxonomy" id="1263867"/>
    <lineage>
        <taxon>Bacteria</taxon>
        <taxon>Pseudomonadati</taxon>
        <taxon>Planctomycetota</taxon>
        <taxon>Planctomycetia</taxon>
        <taxon>Pirellulales</taxon>
        <taxon>Pirellulaceae</taxon>
        <taxon>Rhodopirellula</taxon>
    </lineage>
</organism>
<feature type="region of interest" description="Disordered" evidence="1">
    <location>
        <begin position="24"/>
        <end position="43"/>
    </location>
</feature>
<sequence length="43" mass="4959">MDARTLVAREPHDFPMHPLVGYPRPTDLLTQNNRPCNTLKVRS</sequence>
<dbReference type="PATRIC" id="fig|1263867.3.peg.3457"/>
<dbReference type="AlphaFoldDB" id="M2AG05"/>